<dbReference type="InterPro" id="IPR011009">
    <property type="entry name" value="Kinase-like_dom_sf"/>
</dbReference>
<feature type="compositionally biased region" description="Polar residues" evidence="5">
    <location>
        <begin position="416"/>
        <end position="431"/>
    </location>
</feature>
<dbReference type="GO" id="GO:0006914">
    <property type="term" value="P:autophagy"/>
    <property type="evidence" value="ECO:0007669"/>
    <property type="project" value="UniProtKB-ARBA"/>
</dbReference>
<dbReference type="InterPro" id="IPR000719">
    <property type="entry name" value="Prot_kinase_dom"/>
</dbReference>
<accession>A0ABD2QIQ0</accession>
<feature type="non-terminal residue" evidence="7">
    <location>
        <position position="471"/>
    </location>
</feature>
<feature type="domain" description="Protein kinase" evidence="6">
    <location>
        <begin position="1"/>
        <end position="268"/>
    </location>
</feature>
<evidence type="ECO:0000256" key="1">
    <source>
        <dbReference type="ARBA" id="ARBA00022679"/>
    </source>
</evidence>
<dbReference type="EMBL" id="JBJKFK010000139">
    <property type="protein sequence ID" value="KAL3319418.1"/>
    <property type="molecule type" value="Genomic_DNA"/>
</dbReference>
<keyword evidence="1" id="KW-0808">Transferase</keyword>
<reference evidence="7 8" key="1">
    <citation type="submission" date="2024-11" db="EMBL/GenBank/DDBJ databases">
        <title>Adaptive evolution of stress response genes in parasites aligns with host niche diversity.</title>
        <authorList>
            <person name="Hahn C."/>
            <person name="Resl P."/>
        </authorList>
    </citation>
    <scope>NUCLEOTIDE SEQUENCE [LARGE SCALE GENOMIC DNA]</scope>
    <source>
        <strain evidence="7">EGGRZ-B1_66</strain>
        <tissue evidence="7">Body</tissue>
    </source>
</reference>
<dbReference type="PANTHER" id="PTHR24348">
    <property type="entry name" value="SERINE/THREONINE-PROTEIN KINASE UNC-51-RELATED"/>
    <property type="match status" value="1"/>
</dbReference>
<evidence type="ECO:0000256" key="3">
    <source>
        <dbReference type="ARBA" id="ARBA00022777"/>
    </source>
</evidence>
<dbReference type="InterPro" id="IPR008271">
    <property type="entry name" value="Ser/Thr_kinase_AS"/>
</dbReference>
<keyword evidence="2" id="KW-0547">Nucleotide-binding</keyword>
<keyword evidence="4" id="KW-0067">ATP-binding</keyword>
<name>A0ABD2QIQ0_9PLAT</name>
<evidence type="ECO:0000313" key="7">
    <source>
        <dbReference type="EMBL" id="KAL3319418.1"/>
    </source>
</evidence>
<sequence>MLKDQNLIKSKNLLGKEIAVLKDLNHEHIVRLYDHNVSEIVSTLYFLGRYLILEFTWSWSTATVVTLQITCKKKTLPEDTIRHLLYQIGSAMSTMFQQGVMHRDMKPGNILLNYHGDFKNVLEIPGDKLTFKLADFGFARFLQDGMMAATMCGSPMYMAPEVLMCHKYDAMADIWSMGIIVYQCMTGKAPFMASTPEALKNIYQKTAVLRPNHPFFTQSKRSSGAAEGSRISSLVSGNIRRPEMPSSLNKPSGFSRERPKQVYNEPLLPTNTRNFRLDDNDFTNSLEAPAGIDDFSSADDIAVAVTGVYNTQFPGPIRNPNNQYRDLPQPMNVETPALQARNQFQRKNRDEFVLVHSDGSETYGTSNGEFMDDEPVSSDQIYETNSPQKNWLQTQQMQATRGANLKGPSHLASHDSIPSSLEPNSCASSRPLQPMPSYKAGSLEKSMNHAAGLVFTGAAADFDYSDEMVMD</sequence>
<evidence type="ECO:0000256" key="4">
    <source>
        <dbReference type="ARBA" id="ARBA00022840"/>
    </source>
</evidence>
<proteinExistence type="predicted"/>
<gene>
    <name evidence="7" type="primary">ULK2_1</name>
    <name evidence="7" type="ORF">Ciccas_001933</name>
</gene>
<dbReference type="GO" id="GO:0016301">
    <property type="term" value="F:kinase activity"/>
    <property type="evidence" value="ECO:0007669"/>
    <property type="project" value="UniProtKB-KW"/>
</dbReference>
<dbReference type="SMART" id="SM00220">
    <property type="entry name" value="S_TKc"/>
    <property type="match status" value="1"/>
</dbReference>
<evidence type="ECO:0000256" key="2">
    <source>
        <dbReference type="ARBA" id="ARBA00022741"/>
    </source>
</evidence>
<protein>
    <submittedName>
        <fullName evidence="7">Serine/threonine-protein kinase ulk2</fullName>
    </submittedName>
</protein>
<dbReference type="Pfam" id="PF00069">
    <property type="entry name" value="Pkinase"/>
    <property type="match status" value="1"/>
</dbReference>
<evidence type="ECO:0000256" key="5">
    <source>
        <dbReference type="SAM" id="MobiDB-lite"/>
    </source>
</evidence>
<comment type="caution">
    <text evidence="7">The sequence shown here is derived from an EMBL/GenBank/DDBJ whole genome shotgun (WGS) entry which is preliminary data.</text>
</comment>
<evidence type="ECO:0000259" key="6">
    <source>
        <dbReference type="PROSITE" id="PS50011"/>
    </source>
</evidence>
<dbReference type="AlphaFoldDB" id="A0ABD2QIQ0"/>
<feature type="region of interest" description="Disordered" evidence="5">
    <location>
        <begin position="400"/>
        <end position="440"/>
    </location>
</feature>
<dbReference type="Gene3D" id="3.30.200.20">
    <property type="entry name" value="Phosphorylase Kinase, domain 1"/>
    <property type="match status" value="1"/>
</dbReference>
<evidence type="ECO:0000313" key="8">
    <source>
        <dbReference type="Proteomes" id="UP001626550"/>
    </source>
</evidence>
<dbReference type="SUPFAM" id="SSF56112">
    <property type="entry name" value="Protein kinase-like (PK-like)"/>
    <property type="match status" value="1"/>
</dbReference>
<keyword evidence="3 7" id="KW-0418">Kinase</keyword>
<dbReference type="Proteomes" id="UP001626550">
    <property type="component" value="Unassembled WGS sequence"/>
</dbReference>
<dbReference type="InterPro" id="IPR045269">
    <property type="entry name" value="Atg1-like"/>
</dbReference>
<keyword evidence="8" id="KW-1185">Reference proteome</keyword>
<dbReference type="PROSITE" id="PS00108">
    <property type="entry name" value="PROTEIN_KINASE_ST"/>
    <property type="match status" value="1"/>
</dbReference>
<dbReference type="PROSITE" id="PS50011">
    <property type="entry name" value="PROTEIN_KINASE_DOM"/>
    <property type="match status" value="1"/>
</dbReference>
<dbReference type="Gene3D" id="1.10.510.10">
    <property type="entry name" value="Transferase(Phosphotransferase) domain 1"/>
    <property type="match status" value="1"/>
</dbReference>
<dbReference type="PANTHER" id="PTHR24348:SF22">
    <property type="entry name" value="NON-SPECIFIC SERINE_THREONINE PROTEIN KINASE"/>
    <property type="match status" value="1"/>
</dbReference>
<organism evidence="7 8">
    <name type="scientific">Cichlidogyrus casuarinus</name>
    <dbReference type="NCBI Taxonomy" id="1844966"/>
    <lineage>
        <taxon>Eukaryota</taxon>
        <taxon>Metazoa</taxon>
        <taxon>Spiralia</taxon>
        <taxon>Lophotrochozoa</taxon>
        <taxon>Platyhelminthes</taxon>
        <taxon>Monogenea</taxon>
        <taxon>Monopisthocotylea</taxon>
        <taxon>Dactylogyridea</taxon>
        <taxon>Ancyrocephalidae</taxon>
        <taxon>Cichlidogyrus</taxon>
    </lineage>
</organism>
<dbReference type="GO" id="GO:0005524">
    <property type="term" value="F:ATP binding"/>
    <property type="evidence" value="ECO:0007669"/>
    <property type="project" value="UniProtKB-KW"/>
</dbReference>